<keyword evidence="2" id="KW-0732">Signal</keyword>
<reference evidence="3" key="1">
    <citation type="submission" date="2021-01" db="EMBL/GenBank/DDBJ databases">
        <authorList>
            <person name="Corre E."/>
            <person name="Pelletier E."/>
            <person name="Niang G."/>
            <person name="Scheremetjew M."/>
            <person name="Finn R."/>
            <person name="Kale V."/>
            <person name="Holt S."/>
            <person name="Cochrane G."/>
            <person name="Meng A."/>
            <person name="Brown T."/>
            <person name="Cohen L."/>
        </authorList>
    </citation>
    <scope>NUCLEOTIDE SEQUENCE</scope>
    <source>
        <strain evidence="3">308</strain>
    </source>
</reference>
<accession>A0A7S1BGL3</accession>
<feature type="compositionally biased region" description="Low complexity" evidence="1">
    <location>
        <begin position="128"/>
        <end position="137"/>
    </location>
</feature>
<protein>
    <submittedName>
        <fullName evidence="3">Uncharacterized protein</fullName>
    </submittedName>
</protein>
<evidence type="ECO:0000256" key="2">
    <source>
        <dbReference type="SAM" id="SignalP"/>
    </source>
</evidence>
<name>A0A7S1BGL3_9STRA</name>
<sequence length="340" mass="37903">MKVCVFWVFRSSPSQCLFRQGDIVSQLLPLLVLLLLFSSAHGLDSGEGVNKKRNFEVDVHYVNDLKNELKEDIELSVDREAASSREFSFDADSTLGSLSATLGAVKSHLDHRDDIDGSTSDNDIGITSSIDSFSSEELSSEDEDERTLLDVFGDVAKDFFTKKVIPETDPLCKFDIIVGACVPQCSCAFRPLFGDYHADRSCRLRHDSIARVLAGRAAPLPDAASVAACIDGSYENRNWYRDVASATRGGGKRWAVKVGAKMVEAARKLGVEREDGERRNDLSGWRSICRYSVRGWKVPRICDDFVEAVRNDRALQEEDYENHFEKLDVTKISLKSMIGQ</sequence>
<feature type="compositionally biased region" description="Polar residues" evidence="1">
    <location>
        <begin position="117"/>
        <end position="127"/>
    </location>
</feature>
<feature type="region of interest" description="Disordered" evidence="1">
    <location>
        <begin position="113"/>
        <end position="142"/>
    </location>
</feature>
<organism evidence="3">
    <name type="scientific">Corethron hystrix</name>
    <dbReference type="NCBI Taxonomy" id="216773"/>
    <lineage>
        <taxon>Eukaryota</taxon>
        <taxon>Sar</taxon>
        <taxon>Stramenopiles</taxon>
        <taxon>Ochrophyta</taxon>
        <taxon>Bacillariophyta</taxon>
        <taxon>Coscinodiscophyceae</taxon>
        <taxon>Corethrophycidae</taxon>
        <taxon>Corethrales</taxon>
        <taxon>Corethraceae</taxon>
        <taxon>Corethron</taxon>
    </lineage>
</organism>
<feature type="signal peptide" evidence="2">
    <location>
        <begin position="1"/>
        <end position="42"/>
    </location>
</feature>
<evidence type="ECO:0000313" key="3">
    <source>
        <dbReference type="EMBL" id="CAD8884552.1"/>
    </source>
</evidence>
<dbReference type="EMBL" id="HBFR01016124">
    <property type="protein sequence ID" value="CAD8884552.1"/>
    <property type="molecule type" value="Transcribed_RNA"/>
</dbReference>
<evidence type="ECO:0000256" key="1">
    <source>
        <dbReference type="SAM" id="MobiDB-lite"/>
    </source>
</evidence>
<dbReference type="AlphaFoldDB" id="A0A7S1BGL3"/>
<feature type="chain" id="PRO_5030766279" evidence="2">
    <location>
        <begin position="43"/>
        <end position="340"/>
    </location>
</feature>
<proteinExistence type="predicted"/>
<gene>
    <name evidence="3" type="ORF">CHYS00102_LOCUS11749</name>
</gene>